<gene>
    <name evidence="2" type="ORF">NPIL_359691</name>
</gene>
<keyword evidence="3" id="KW-1185">Reference proteome</keyword>
<feature type="transmembrane region" description="Helical" evidence="1">
    <location>
        <begin position="53"/>
        <end position="73"/>
    </location>
</feature>
<comment type="caution">
    <text evidence="2">The sequence shown here is derived from an EMBL/GenBank/DDBJ whole genome shotgun (WGS) entry which is preliminary data.</text>
</comment>
<name>A0A8X6NYG6_NEPPI</name>
<dbReference type="EMBL" id="BMAW01063387">
    <property type="protein sequence ID" value="GFT40074.1"/>
    <property type="molecule type" value="Genomic_DNA"/>
</dbReference>
<evidence type="ECO:0000313" key="2">
    <source>
        <dbReference type="EMBL" id="GFT40074.1"/>
    </source>
</evidence>
<proteinExistence type="predicted"/>
<feature type="transmembrane region" description="Helical" evidence="1">
    <location>
        <begin position="103"/>
        <end position="124"/>
    </location>
</feature>
<keyword evidence="1" id="KW-0472">Membrane</keyword>
<protein>
    <submittedName>
        <fullName evidence="2">Uncharacterized protein</fullName>
    </submittedName>
</protein>
<evidence type="ECO:0000313" key="3">
    <source>
        <dbReference type="Proteomes" id="UP000887013"/>
    </source>
</evidence>
<keyword evidence="1" id="KW-1133">Transmembrane helix</keyword>
<keyword evidence="1" id="KW-0812">Transmembrane</keyword>
<dbReference type="AlphaFoldDB" id="A0A8X6NYG6"/>
<accession>A0A8X6NYG6</accession>
<organism evidence="2 3">
    <name type="scientific">Nephila pilipes</name>
    <name type="common">Giant wood spider</name>
    <name type="synonym">Nephila maculata</name>
    <dbReference type="NCBI Taxonomy" id="299642"/>
    <lineage>
        <taxon>Eukaryota</taxon>
        <taxon>Metazoa</taxon>
        <taxon>Ecdysozoa</taxon>
        <taxon>Arthropoda</taxon>
        <taxon>Chelicerata</taxon>
        <taxon>Arachnida</taxon>
        <taxon>Araneae</taxon>
        <taxon>Araneomorphae</taxon>
        <taxon>Entelegynae</taxon>
        <taxon>Araneoidea</taxon>
        <taxon>Nephilidae</taxon>
        <taxon>Nephila</taxon>
    </lineage>
</organism>
<reference evidence="2" key="1">
    <citation type="submission" date="2020-08" db="EMBL/GenBank/DDBJ databases">
        <title>Multicomponent nature underlies the extraordinary mechanical properties of spider dragline silk.</title>
        <authorList>
            <person name="Kono N."/>
            <person name="Nakamura H."/>
            <person name="Mori M."/>
            <person name="Yoshida Y."/>
            <person name="Ohtoshi R."/>
            <person name="Malay A.D."/>
            <person name="Moran D.A.P."/>
            <person name="Tomita M."/>
            <person name="Numata K."/>
            <person name="Arakawa K."/>
        </authorList>
    </citation>
    <scope>NUCLEOTIDE SEQUENCE</scope>
</reference>
<dbReference type="Proteomes" id="UP000887013">
    <property type="component" value="Unassembled WGS sequence"/>
</dbReference>
<evidence type="ECO:0000256" key="1">
    <source>
        <dbReference type="SAM" id="Phobius"/>
    </source>
</evidence>
<sequence length="125" mass="13893">MAHMDWIVLRNVTVIRIMLTDMTMLLDNAIVTRDGMALDVTASVTKTNAGQNVATFVIARIILLVILSMVYAYVKEAGWVRTVIKYALLDILDIIVQKLLQSVLTAMVPFTMLLVVAIFIQGLLV</sequence>